<proteinExistence type="predicted"/>
<dbReference type="EMBL" id="QWVS01000002">
    <property type="protein sequence ID" value="RID89043.1"/>
    <property type="molecule type" value="Genomic_DNA"/>
</dbReference>
<name>A0A398BNV7_9BACI</name>
<dbReference type="Proteomes" id="UP000266016">
    <property type="component" value="Unassembled WGS sequence"/>
</dbReference>
<dbReference type="AlphaFoldDB" id="A0A398BNV7"/>
<comment type="caution">
    <text evidence="1">The sequence shown here is derived from an EMBL/GenBank/DDBJ whole genome shotgun (WGS) entry which is preliminary data.</text>
</comment>
<keyword evidence="2" id="KW-1185">Reference proteome</keyword>
<gene>
    <name evidence="1" type="ORF">D1953_00245</name>
</gene>
<accession>A0A398BNV7</accession>
<protein>
    <submittedName>
        <fullName evidence="1">Uncharacterized protein</fullName>
    </submittedName>
</protein>
<reference evidence="1 2" key="1">
    <citation type="submission" date="2018-08" db="EMBL/GenBank/DDBJ databases">
        <title>Bacillus jemisoniae sp. nov., Bacillus chryseoplanitiae sp. nov., Bacillus resnikiae sp. nov., and Bacillus frankliniae sp. nov., isolated from Viking spacecraft and associated surfaces.</title>
        <authorList>
            <person name="Seuylemezian A."/>
            <person name="Vaishampayan P."/>
        </authorList>
    </citation>
    <scope>NUCLEOTIDE SEQUENCE [LARGE SCALE GENOMIC DNA]</scope>
    <source>
        <strain evidence="1 2">MA001</strain>
    </source>
</reference>
<sequence>MKATQAMANFHIGALNRKARKTRRVADLMKEIHQTRYCETCEKETEHVVREDATEISYMCNECHHEQEIIKNFF</sequence>
<evidence type="ECO:0000313" key="2">
    <source>
        <dbReference type="Proteomes" id="UP000266016"/>
    </source>
</evidence>
<evidence type="ECO:0000313" key="1">
    <source>
        <dbReference type="EMBL" id="RID89043.1"/>
    </source>
</evidence>
<organism evidence="1 2">
    <name type="scientific">Peribacillus asahii</name>
    <dbReference type="NCBI Taxonomy" id="228899"/>
    <lineage>
        <taxon>Bacteria</taxon>
        <taxon>Bacillati</taxon>
        <taxon>Bacillota</taxon>
        <taxon>Bacilli</taxon>
        <taxon>Bacillales</taxon>
        <taxon>Bacillaceae</taxon>
        <taxon>Peribacillus</taxon>
    </lineage>
</organism>
<dbReference type="RefSeq" id="WP_119115153.1">
    <property type="nucleotide sequence ID" value="NZ_QWVS01000002.1"/>
</dbReference>